<dbReference type="PROSITE" id="PS50222">
    <property type="entry name" value="EF_HAND_2"/>
    <property type="match status" value="1"/>
</dbReference>
<dbReference type="PROSITE" id="PS00018">
    <property type="entry name" value="EF_HAND_1"/>
    <property type="match status" value="1"/>
</dbReference>
<keyword evidence="5" id="KW-1185">Reference proteome</keyword>
<dbReference type="EnsemblProtists" id="EOD39488">
    <property type="protein sequence ID" value="EOD39488"/>
    <property type="gene ID" value="EMIHUDRAFT_433397"/>
</dbReference>
<dbReference type="GO" id="GO:0005509">
    <property type="term" value="F:calcium ion binding"/>
    <property type="evidence" value="ECO:0007669"/>
    <property type="project" value="InterPro"/>
</dbReference>
<organism evidence="4 5">
    <name type="scientific">Emiliania huxleyi (strain CCMP1516)</name>
    <dbReference type="NCBI Taxonomy" id="280463"/>
    <lineage>
        <taxon>Eukaryota</taxon>
        <taxon>Haptista</taxon>
        <taxon>Haptophyta</taxon>
        <taxon>Prymnesiophyceae</taxon>
        <taxon>Isochrysidales</taxon>
        <taxon>Noelaerhabdaceae</taxon>
        <taxon>Emiliania</taxon>
    </lineage>
</organism>
<feature type="compositionally biased region" description="Basic residues" evidence="2">
    <location>
        <begin position="189"/>
        <end position="200"/>
    </location>
</feature>
<reference evidence="5" key="1">
    <citation type="journal article" date="2013" name="Nature">
        <title>Pan genome of the phytoplankton Emiliania underpins its global distribution.</title>
        <authorList>
            <person name="Read B.A."/>
            <person name="Kegel J."/>
            <person name="Klute M.J."/>
            <person name="Kuo A."/>
            <person name="Lefebvre S.C."/>
            <person name="Maumus F."/>
            <person name="Mayer C."/>
            <person name="Miller J."/>
            <person name="Monier A."/>
            <person name="Salamov A."/>
            <person name="Young J."/>
            <person name="Aguilar M."/>
            <person name="Claverie J.M."/>
            <person name="Frickenhaus S."/>
            <person name="Gonzalez K."/>
            <person name="Herman E.K."/>
            <person name="Lin Y.C."/>
            <person name="Napier J."/>
            <person name="Ogata H."/>
            <person name="Sarno A.F."/>
            <person name="Shmutz J."/>
            <person name="Schroeder D."/>
            <person name="de Vargas C."/>
            <person name="Verret F."/>
            <person name="von Dassow P."/>
            <person name="Valentin K."/>
            <person name="Van de Peer Y."/>
            <person name="Wheeler G."/>
            <person name="Dacks J.B."/>
            <person name="Delwiche C.F."/>
            <person name="Dyhrman S.T."/>
            <person name="Glockner G."/>
            <person name="John U."/>
            <person name="Richards T."/>
            <person name="Worden A.Z."/>
            <person name="Zhang X."/>
            <person name="Grigoriev I.V."/>
            <person name="Allen A.E."/>
            <person name="Bidle K."/>
            <person name="Borodovsky M."/>
            <person name="Bowler C."/>
            <person name="Brownlee C."/>
            <person name="Cock J.M."/>
            <person name="Elias M."/>
            <person name="Gladyshev V.N."/>
            <person name="Groth M."/>
            <person name="Guda C."/>
            <person name="Hadaegh A."/>
            <person name="Iglesias-Rodriguez M.D."/>
            <person name="Jenkins J."/>
            <person name="Jones B.M."/>
            <person name="Lawson T."/>
            <person name="Leese F."/>
            <person name="Lindquist E."/>
            <person name="Lobanov A."/>
            <person name="Lomsadze A."/>
            <person name="Malik S.B."/>
            <person name="Marsh M.E."/>
            <person name="Mackinder L."/>
            <person name="Mock T."/>
            <person name="Mueller-Roeber B."/>
            <person name="Pagarete A."/>
            <person name="Parker M."/>
            <person name="Probert I."/>
            <person name="Quesneville H."/>
            <person name="Raines C."/>
            <person name="Rensing S.A."/>
            <person name="Riano-Pachon D.M."/>
            <person name="Richier S."/>
            <person name="Rokitta S."/>
            <person name="Shiraiwa Y."/>
            <person name="Soanes D.M."/>
            <person name="van der Giezen M."/>
            <person name="Wahlund T.M."/>
            <person name="Williams B."/>
            <person name="Wilson W."/>
            <person name="Wolfe G."/>
            <person name="Wurch L.L."/>
        </authorList>
    </citation>
    <scope>NUCLEOTIDE SEQUENCE</scope>
</reference>
<evidence type="ECO:0000313" key="5">
    <source>
        <dbReference type="Proteomes" id="UP000013827"/>
    </source>
</evidence>
<dbReference type="RefSeq" id="XP_005791917.1">
    <property type="nucleotide sequence ID" value="XM_005791860.1"/>
</dbReference>
<feature type="region of interest" description="Disordered" evidence="2">
    <location>
        <begin position="189"/>
        <end position="226"/>
    </location>
</feature>
<sequence length="226" mass="24506">MPSITAYIRAHPEIVPAECAAIPIESLLMKHCAADAWVYIFRALDSNGDGALSRAELAAVGQAGVLTRAQIKKALRDIAGYDTHEAQELFLDAVQRAAGLPDGKAELTLERMNEHFEAHHSHRSTPPVTPNASPTPTPVITPFASFSSPTPSPLPSPAKDDDRLHRGFDMHLFKSSLLAGQSIVAGRNRSWHVRSAKKGAKGQESARPGRPRGWWPFSRQSKPLAA</sequence>
<protein>
    <recommendedName>
        <fullName evidence="3">EF-hand domain-containing protein</fullName>
    </recommendedName>
</protein>
<reference evidence="4" key="2">
    <citation type="submission" date="2024-10" db="UniProtKB">
        <authorList>
            <consortium name="EnsemblProtists"/>
        </authorList>
    </citation>
    <scope>IDENTIFICATION</scope>
</reference>
<dbReference type="SUPFAM" id="SSF47473">
    <property type="entry name" value="EF-hand"/>
    <property type="match status" value="1"/>
</dbReference>
<evidence type="ECO:0000256" key="2">
    <source>
        <dbReference type="SAM" id="MobiDB-lite"/>
    </source>
</evidence>
<name>A0A0D3KUQ3_EMIH1</name>
<evidence type="ECO:0000259" key="3">
    <source>
        <dbReference type="PROSITE" id="PS50222"/>
    </source>
</evidence>
<dbReference type="KEGG" id="ehx:EMIHUDRAFT_433397"/>
<feature type="region of interest" description="Disordered" evidence="2">
    <location>
        <begin position="116"/>
        <end position="137"/>
    </location>
</feature>
<dbReference type="GeneID" id="17284759"/>
<accession>A0A0D3KUQ3</accession>
<feature type="region of interest" description="Disordered" evidence="2">
    <location>
        <begin position="144"/>
        <end position="163"/>
    </location>
</feature>
<dbReference type="InterPro" id="IPR011992">
    <property type="entry name" value="EF-hand-dom_pair"/>
</dbReference>
<evidence type="ECO:0000313" key="4">
    <source>
        <dbReference type="EnsemblProtists" id="EOD39488"/>
    </source>
</evidence>
<dbReference type="HOGENOM" id="CLU_1226732_0_0_1"/>
<feature type="compositionally biased region" description="Pro residues" evidence="2">
    <location>
        <begin position="127"/>
        <end position="137"/>
    </location>
</feature>
<keyword evidence="1" id="KW-0106">Calcium</keyword>
<dbReference type="InterPro" id="IPR002048">
    <property type="entry name" value="EF_hand_dom"/>
</dbReference>
<evidence type="ECO:0000256" key="1">
    <source>
        <dbReference type="ARBA" id="ARBA00022837"/>
    </source>
</evidence>
<proteinExistence type="predicted"/>
<dbReference type="AlphaFoldDB" id="A0A0D3KUQ3"/>
<dbReference type="InterPro" id="IPR018247">
    <property type="entry name" value="EF_Hand_1_Ca_BS"/>
</dbReference>
<dbReference type="Proteomes" id="UP000013827">
    <property type="component" value="Unassembled WGS sequence"/>
</dbReference>
<dbReference type="PaxDb" id="2903-EOD39488"/>
<feature type="domain" description="EF-hand" evidence="3">
    <location>
        <begin position="32"/>
        <end position="67"/>
    </location>
</feature>